<dbReference type="EMBL" id="JAWXVI010000005">
    <property type="protein sequence ID" value="MDX6189712.1"/>
    <property type="molecule type" value="Genomic_DNA"/>
</dbReference>
<keyword evidence="1" id="KW-0812">Transmembrane</keyword>
<feature type="transmembrane region" description="Helical" evidence="1">
    <location>
        <begin position="102"/>
        <end position="124"/>
    </location>
</feature>
<evidence type="ECO:0000256" key="1">
    <source>
        <dbReference type="SAM" id="Phobius"/>
    </source>
</evidence>
<keyword evidence="1" id="KW-0472">Membrane</keyword>
<name>A0ABU4RAU8_9FLAO</name>
<evidence type="ECO:0000313" key="2">
    <source>
        <dbReference type="EMBL" id="MDX6189712.1"/>
    </source>
</evidence>
<organism evidence="2 3">
    <name type="scientific">Flavobacterium cupriresistens</name>
    <dbReference type="NCBI Taxonomy" id="2893885"/>
    <lineage>
        <taxon>Bacteria</taxon>
        <taxon>Pseudomonadati</taxon>
        <taxon>Bacteroidota</taxon>
        <taxon>Flavobacteriia</taxon>
        <taxon>Flavobacteriales</taxon>
        <taxon>Flavobacteriaceae</taxon>
        <taxon>Flavobacterium</taxon>
    </lineage>
</organism>
<evidence type="ECO:0000313" key="3">
    <source>
        <dbReference type="Proteomes" id="UP001273350"/>
    </source>
</evidence>
<dbReference type="Proteomes" id="UP001273350">
    <property type="component" value="Unassembled WGS sequence"/>
</dbReference>
<sequence length="142" mass="16145">MIKESQPNSNLMKYRISAWKILIRFVLSEFFLTLMLFMLLPIVPPKVVAIGSYKNRAISKTALSQSGTFLKLDRISEKMIMQATIKTESIRIDCILSSKKGYFSFIVFFLTNVLILMVFTELFLTQPSALALMGAASFFLLL</sequence>
<keyword evidence="3" id="KW-1185">Reference proteome</keyword>
<feature type="transmembrane region" description="Helical" evidence="1">
    <location>
        <begin position="21"/>
        <end position="43"/>
    </location>
</feature>
<comment type="caution">
    <text evidence="2">The sequence shown here is derived from an EMBL/GenBank/DDBJ whole genome shotgun (WGS) entry which is preliminary data.</text>
</comment>
<accession>A0ABU4RAU8</accession>
<protein>
    <submittedName>
        <fullName evidence="2">Uncharacterized protein</fullName>
    </submittedName>
</protein>
<keyword evidence="1" id="KW-1133">Transmembrane helix</keyword>
<reference evidence="2 3" key="1">
    <citation type="submission" date="2023-11" db="EMBL/GenBank/DDBJ databases">
        <title>Unpublished Manusciprt.</title>
        <authorList>
            <person name="Saticioglu I.B."/>
            <person name="Ay H."/>
            <person name="Ajmi N."/>
            <person name="Altun S."/>
            <person name="Duman M."/>
        </authorList>
    </citation>
    <scope>NUCLEOTIDE SEQUENCE [LARGE SCALE GENOMIC DNA]</scope>
    <source>
        <strain evidence="2 3">Fl-318</strain>
    </source>
</reference>
<proteinExistence type="predicted"/>
<gene>
    <name evidence="2" type="ORF">SGQ83_10145</name>
</gene>